<accession>A0A8J4QSG6</accession>
<dbReference type="Pfam" id="PF20073">
    <property type="entry name" value="DUF6469"/>
    <property type="match status" value="1"/>
</dbReference>
<dbReference type="OrthoDB" id="3156807at2759"/>
<organism evidence="2 3">
    <name type="scientific">Castanea mollissima</name>
    <name type="common">Chinese chestnut</name>
    <dbReference type="NCBI Taxonomy" id="60419"/>
    <lineage>
        <taxon>Eukaryota</taxon>
        <taxon>Viridiplantae</taxon>
        <taxon>Streptophyta</taxon>
        <taxon>Embryophyta</taxon>
        <taxon>Tracheophyta</taxon>
        <taxon>Spermatophyta</taxon>
        <taxon>Magnoliopsida</taxon>
        <taxon>eudicotyledons</taxon>
        <taxon>Gunneridae</taxon>
        <taxon>Pentapetalae</taxon>
        <taxon>rosids</taxon>
        <taxon>fabids</taxon>
        <taxon>Fagales</taxon>
        <taxon>Fagaceae</taxon>
        <taxon>Castanea</taxon>
    </lineage>
</organism>
<dbReference type="EMBL" id="JRKL02004463">
    <property type="protein sequence ID" value="KAF3952539.1"/>
    <property type="molecule type" value="Genomic_DNA"/>
</dbReference>
<dbReference type="InterPro" id="IPR045529">
    <property type="entry name" value="DUF6469"/>
</dbReference>
<feature type="domain" description="DUF6469" evidence="1">
    <location>
        <begin position="16"/>
        <end position="129"/>
    </location>
</feature>
<protein>
    <recommendedName>
        <fullName evidence="1">DUF6469 domain-containing protein</fullName>
    </recommendedName>
</protein>
<proteinExistence type="predicted"/>
<name>A0A8J4QSG6_9ROSI</name>
<evidence type="ECO:0000313" key="2">
    <source>
        <dbReference type="EMBL" id="KAF3952539.1"/>
    </source>
</evidence>
<sequence length="156" mass="17789">MSTVSQAPTRAIFSVRQTVKCKPPKDLFFHVTLESMKKFENHGVIYEPEVRDIIAITGVRPKCIDDLERPNRSDLVAFVLSVRYERFLTILSSKPILFEHGKNKKRQNLYAVPLINMTTNIRIWRALNSKLEGGNLNIIQNVLHSSSMALPLDIGK</sequence>
<comment type="caution">
    <text evidence="2">The sequence shown here is derived from an EMBL/GenBank/DDBJ whole genome shotgun (WGS) entry which is preliminary data.</text>
</comment>
<dbReference type="AlphaFoldDB" id="A0A8J4QSG6"/>
<gene>
    <name evidence="2" type="ORF">CMV_021912</name>
</gene>
<dbReference type="Proteomes" id="UP000737018">
    <property type="component" value="Unassembled WGS sequence"/>
</dbReference>
<evidence type="ECO:0000259" key="1">
    <source>
        <dbReference type="Pfam" id="PF20073"/>
    </source>
</evidence>
<keyword evidence="3" id="KW-1185">Reference proteome</keyword>
<reference evidence="2" key="1">
    <citation type="submission" date="2020-03" db="EMBL/GenBank/DDBJ databases">
        <title>Castanea mollissima Vanexum genome sequencing.</title>
        <authorList>
            <person name="Staton M."/>
        </authorList>
    </citation>
    <scope>NUCLEOTIDE SEQUENCE</scope>
    <source>
        <tissue evidence="2">Leaf</tissue>
    </source>
</reference>
<evidence type="ECO:0000313" key="3">
    <source>
        <dbReference type="Proteomes" id="UP000737018"/>
    </source>
</evidence>